<dbReference type="Pfam" id="PF02174">
    <property type="entry name" value="IRS"/>
    <property type="match status" value="1"/>
</dbReference>
<dbReference type="SMART" id="SM01244">
    <property type="entry name" value="IRS"/>
    <property type="match status" value="1"/>
</dbReference>
<accession>A0AA88S8P8</accession>
<dbReference type="InterPro" id="IPR002404">
    <property type="entry name" value="IRS_PTB"/>
</dbReference>
<dbReference type="Gene3D" id="2.30.29.30">
    <property type="entry name" value="Pleckstrin-homology domain (PH domain)/Phosphotyrosine-binding domain (PTB)"/>
    <property type="match status" value="2"/>
</dbReference>
<sequence>MMEGDVRKKGMLYHQQQRFGKKWKKVWAEALADSMHSISCLELFEFSKSSMKESKKRSDGKKVILMRDCVKIREREVEGCPKQCSTFLLETTDKTHIFASPTSELHSWISELCKLAFPLNQAECRSQKQDHHQALDMQENTLYDTAPSVRDFLVIAMSTEAALRCKLYGEYILTPQSDSLLLKDYQTKQVLLTWPYRFIRKFGQDLLAFNFEAGRRCVSGEGYFEFATNHSEQLFAIISDALKKFQNVEPSITRPKEQQIPNNSQQTYTPPSQVKHPKKKLTTSFSLSSISLSECARKENICSTPSLPSNNQDPVYAMITKPKLHSKNQKFNPLPDIAAFPEDIFGVLGEKEEEEEEAEEDDQKNPEQLAIRCKFKDFKSEPVYSEVDIHDDYRSTDETVQNKPHSLTSDLKDSQAVGFLKVSNDISYMMDEEKELDLPLEQLSIHNTPDVDEVESIYAQVPDYYNDYDDNEEFVDIVEDPQYFYPPCISDTYPSNFEDSHDEGFCTYDNLPKKL</sequence>
<feature type="compositionally biased region" description="Polar residues" evidence="1">
    <location>
        <begin position="259"/>
        <end position="272"/>
    </location>
</feature>
<dbReference type="Proteomes" id="UP001187315">
    <property type="component" value="Unassembled WGS sequence"/>
</dbReference>
<dbReference type="InterPro" id="IPR001849">
    <property type="entry name" value="PH_domain"/>
</dbReference>
<evidence type="ECO:0000313" key="3">
    <source>
        <dbReference type="EMBL" id="KAK2823684.1"/>
    </source>
</evidence>
<evidence type="ECO:0000259" key="2">
    <source>
        <dbReference type="PROSITE" id="PS51064"/>
    </source>
</evidence>
<dbReference type="Pfam" id="PF00169">
    <property type="entry name" value="PH"/>
    <property type="match status" value="1"/>
</dbReference>
<dbReference type="SUPFAM" id="SSF50729">
    <property type="entry name" value="PH domain-like"/>
    <property type="match status" value="2"/>
</dbReference>
<dbReference type="SMART" id="SM00310">
    <property type="entry name" value="PTBI"/>
    <property type="match status" value="1"/>
</dbReference>
<dbReference type="PANTHER" id="PTHR21258:SF14">
    <property type="entry name" value="DOCKING PROTEIN 2"/>
    <property type="match status" value="1"/>
</dbReference>
<dbReference type="InterPro" id="IPR011993">
    <property type="entry name" value="PH-like_dom_sf"/>
</dbReference>
<dbReference type="PANTHER" id="PTHR21258">
    <property type="entry name" value="DOCKING PROTEIN RELATED"/>
    <property type="match status" value="1"/>
</dbReference>
<evidence type="ECO:0000256" key="1">
    <source>
        <dbReference type="SAM" id="MobiDB-lite"/>
    </source>
</evidence>
<dbReference type="GO" id="GO:0007265">
    <property type="term" value="P:Ras protein signal transduction"/>
    <property type="evidence" value="ECO:0007669"/>
    <property type="project" value="TreeGrafter"/>
</dbReference>
<proteinExistence type="predicted"/>
<comment type="caution">
    <text evidence="3">The sequence shown here is derived from an EMBL/GenBank/DDBJ whole genome shotgun (WGS) entry which is preliminary data.</text>
</comment>
<name>A0AA88S8P8_TACVA</name>
<dbReference type="AlphaFoldDB" id="A0AA88S8P8"/>
<dbReference type="GO" id="GO:0007169">
    <property type="term" value="P:cell surface receptor protein tyrosine kinase signaling pathway"/>
    <property type="evidence" value="ECO:0007669"/>
    <property type="project" value="TreeGrafter"/>
</dbReference>
<reference evidence="3" key="1">
    <citation type="submission" date="2023-08" db="EMBL/GenBank/DDBJ databases">
        <title>Pelteobagrus vachellii genome.</title>
        <authorList>
            <person name="Liu H."/>
        </authorList>
    </citation>
    <scope>NUCLEOTIDE SEQUENCE</scope>
    <source>
        <strain evidence="3">PRFRI_2022a</strain>
        <tissue evidence="3">Muscle</tissue>
    </source>
</reference>
<feature type="region of interest" description="Disordered" evidence="1">
    <location>
        <begin position="252"/>
        <end position="277"/>
    </location>
</feature>
<dbReference type="PROSITE" id="PS51064">
    <property type="entry name" value="IRS_PTB"/>
    <property type="match status" value="1"/>
</dbReference>
<dbReference type="GO" id="GO:0043410">
    <property type="term" value="P:positive regulation of MAPK cascade"/>
    <property type="evidence" value="ECO:0007669"/>
    <property type="project" value="TreeGrafter"/>
</dbReference>
<evidence type="ECO:0000313" key="4">
    <source>
        <dbReference type="Proteomes" id="UP001187315"/>
    </source>
</evidence>
<gene>
    <name evidence="3" type="ORF">Q7C36_020284</name>
</gene>
<feature type="domain" description="IRS-type PTB" evidence="2">
    <location>
        <begin position="148"/>
        <end position="252"/>
    </location>
</feature>
<keyword evidence="4" id="KW-1185">Reference proteome</keyword>
<dbReference type="EMBL" id="JAVHJS010000021">
    <property type="protein sequence ID" value="KAK2823684.1"/>
    <property type="molecule type" value="Genomic_DNA"/>
</dbReference>
<organism evidence="3 4">
    <name type="scientific">Tachysurus vachellii</name>
    <name type="common">Darkbarbel catfish</name>
    <name type="synonym">Pelteobagrus vachellii</name>
    <dbReference type="NCBI Taxonomy" id="175792"/>
    <lineage>
        <taxon>Eukaryota</taxon>
        <taxon>Metazoa</taxon>
        <taxon>Chordata</taxon>
        <taxon>Craniata</taxon>
        <taxon>Vertebrata</taxon>
        <taxon>Euteleostomi</taxon>
        <taxon>Actinopterygii</taxon>
        <taxon>Neopterygii</taxon>
        <taxon>Teleostei</taxon>
        <taxon>Ostariophysi</taxon>
        <taxon>Siluriformes</taxon>
        <taxon>Bagridae</taxon>
        <taxon>Tachysurus</taxon>
    </lineage>
</organism>
<protein>
    <recommendedName>
        <fullName evidence="2">IRS-type PTB domain-containing protein</fullName>
    </recommendedName>
</protein>
<dbReference type="SMART" id="SM00233">
    <property type="entry name" value="PH"/>
    <property type="match status" value="1"/>
</dbReference>
<dbReference type="InterPro" id="IPR050996">
    <property type="entry name" value="Docking_Protein_DOK"/>
</dbReference>
<dbReference type="GO" id="GO:0005737">
    <property type="term" value="C:cytoplasm"/>
    <property type="evidence" value="ECO:0007669"/>
    <property type="project" value="TreeGrafter"/>
</dbReference>